<keyword evidence="3" id="KW-0677">Repeat</keyword>
<feature type="region of interest" description="Disordered" evidence="6">
    <location>
        <begin position="976"/>
        <end position="1000"/>
    </location>
</feature>
<dbReference type="Pfam" id="PF25669">
    <property type="entry name" value="SMP_MUG190-like"/>
    <property type="match status" value="1"/>
</dbReference>
<feature type="domain" description="C2" evidence="8">
    <location>
        <begin position="370"/>
        <end position="494"/>
    </location>
</feature>
<dbReference type="GO" id="GO:0061817">
    <property type="term" value="P:endoplasmic reticulum-plasma membrane tethering"/>
    <property type="evidence" value="ECO:0007669"/>
    <property type="project" value="InterPro"/>
</dbReference>
<gene>
    <name evidence="9" type="ORF">E3Q01_04232</name>
</gene>
<comment type="subcellular location">
    <subcellularLocation>
        <location evidence="1">Endoplasmic reticulum membrane</location>
    </subcellularLocation>
</comment>
<dbReference type="PANTHER" id="PTHR47348:SF3">
    <property type="entry name" value="MEIOTICALLY UP-REGULATED GENE 190 PROTEIN"/>
    <property type="match status" value="1"/>
</dbReference>
<dbReference type="InterPro" id="IPR035892">
    <property type="entry name" value="C2_domain_sf"/>
</dbReference>
<evidence type="ECO:0000256" key="2">
    <source>
        <dbReference type="ARBA" id="ARBA00022692"/>
    </source>
</evidence>
<comment type="caution">
    <text evidence="9">The sequence shown here is derived from an EMBL/GenBank/DDBJ whole genome shotgun (WGS) entry which is preliminary data.</text>
</comment>
<evidence type="ECO:0000313" key="10">
    <source>
        <dbReference type="Proteomes" id="UP000310708"/>
    </source>
</evidence>
<dbReference type="CDD" id="cd21676">
    <property type="entry name" value="SMP_Mug190"/>
    <property type="match status" value="1"/>
</dbReference>
<name>A0A4T0M8Z2_9BASI</name>
<evidence type="ECO:0000256" key="7">
    <source>
        <dbReference type="SAM" id="Phobius"/>
    </source>
</evidence>
<feature type="compositionally biased region" description="Basic residues" evidence="6">
    <location>
        <begin position="990"/>
        <end position="1000"/>
    </location>
</feature>
<evidence type="ECO:0000256" key="6">
    <source>
        <dbReference type="SAM" id="MobiDB-lite"/>
    </source>
</evidence>
<dbReference type="Proteomes" id="UP000310708">
    <property type="component" value="Unassembled WGS sequence"/>
</dbReference>
<dbReference type="AlphaFoldDB" id="A0A4T0M8Z2"/>
<dbReference type="GO" id="GO:0005789">
    <property type="term" value="C:endoplasmic reticulum membrane"/>
    <property type="evidence" value="ECO:0007669"/>
    <property type="project" value="UniProtKB-SubCell"/>
</dbReference>
<feature type="region of interest" description="Disordered" evidence="6">
    <location>
        <begin position="207"/>
        <end position="227"/>
    </location>
</feature>
<evidence type="ECO:0000313" key="9">
    <source>
        <dbReference type="EMBL" id="TIC61871.1"/>
    </source>
</evidence>
<evidence type="ECO:0000256" key="1">
    <source>
        <dbReference type="ARBA" id="ARBA00004586"/>
    </source>
</evidence>
<dbReference type="Gene3D" id="2.60.40.150">
    <property type="entry name" value="C2 domain"/>
    <property type="match status" value="2"/>
</dbReference>
<dbReference type="EMBL" id="SPRX01000085">
    <property type="protein sequence ID" value="TIC61871.1"/>
    <property type="molecule type" value="Genomic_DNA"/>
</dbReference>
<dbReference type="PANTHER" id="PTHR47348">
    <property type="entry name" value="MEIOTICALLY UP-REGULATED GENE 190 PROTEIN"/>
    <property type="match status" value="1"/>
</dbReference>
<reference evidence="9 10" key="1">
    <citation type="submission" date="2019-03" db="EMBL/GenBank/DDBJ databases">
        <title>Sequencing 25 genomes of Wallemia mellicola.</title>
        <authorList>
            <person name="Gostincar C."/>
        </authorList>
    </citation>
    <scope>NUCLEOTIDE SEQUENCE [LARGE SCALE GENOMIC DNA]</scope>
    <source>
        <strain evidence="9 10">EXF-757</strain>
    </source>
</reference>
<evidence type="ECO:0000256" key="5">
    <source>
        <dbReference type="ARBA" id="ARBA00022989"/>
    </source>
</evidence>
<keyword evidence="2 7" id="KW-0812">Transmembrane</keyword>
<keyword evidence="4" id="KW-0256">Endoplasmic reticulum</keyword>
<organism evidence="9 10">
    <name type="scientific">Wallemia mellicola</name>
    <dbReference type="NCBI Taxonomy" id="1708541"/>
    <lineage>
        <taxon>Eukaryota</taxon>
        <taxon>Fungi</taxon>
        <taxon>Dikarya</taxon>
        <taxon>Basidiomycota</taxon>
        <taxon>Wallemiomycotina</taxon>
        <taxon>Wallemiomycetes</taxon>
        <taxon>Wallemiales</taxon>
        <taxon>Wallemiaceae</taxon>
        <taxon>Wallemia</taxon>
    </lineage>
</organism>
<sequence>MNEDGDDVVLDPITLHNVEAKDTTKEEYDYVMRRLSGKANIADDNFISKPFPPTHSSQEFIRENFPTILKEFGIYTAILSIIPLPIPLIIALTACLLWRIWWHLDNEADKLVYEQERQRVLNSKASIGGIQESCNWMNQILSRVWGIINPDLFTLGIDLLEDTMESMLPSFMAGFVNGVKVSDMDQGTVPMRVLSMRDLTDAEMMETLNNNDEEKESDSRARPDEESGEYVNLEINFAYRAKPSGSLASKSRNIHMLIHFVVGLKKMLGAVMPVYVEVQGMTGTLRARCQLIPDPPFIKNTTIAFMGLPKVVISATPLTKHFLNAMKLPLVSQFINNSINAAMRDFCAPKCEPNLRLKVISDCFPAYTVDVQDLLLEDDVKRDATAIGVIDIRIHGAHDIEKSDTNGTSDPYCTISFSKEQKPVYSTRVIVNDLYPTWEESTTILLRPEIIKSQEDIIVQLYDSDRFSADDRLGAATMSITKLVRHPGKIYRLNSELAGQVHGTKRQGTLSWSVSFHPKRDLNKSLLTPGTHPGVPEDIAKKYKDEFGDHKIENENRLVQRIKPEPDFPSGILSFQIHSISQLEVKKITGSFGTDSMRSGVAGQSYMETEDEESSAAPSSYCTVIVNDQTVYRTRKKPFAFNPVFNAGTEKFIADWRSTVVCVVVYDSRYREEDPILGVIPLKLSDILRNGCQLTNSYPLIGGLGYGRIRLSILFRSSDMKLERPLLGWEIGTVQLHSNVVVKFNEGMHVNYNRCIIRTISSEVKLNKRKTTAVDTVAWKIETDEPPMRLPVKRRYASSFRLEFYTNSRVGNTPAAVAIIWLRDVVDNEMLRNFRMSLWEGKDFHRLMQCYTYTEEDAERLNLKKIGYVELDMRYKSGLGKTHGHFKGNKESMDVLQAWEAAVSSGQRSTVGDFINEYTDVDRNRDPARAIIGGADNSSHRTSHRYSTDGYSVGTLGTFGEMSGRMSGGMSGDFGEYETDHEEDGESTKHVRHNNKSSKKAIRKAMHREHRGSYQYKPIRTALWAAKGMRHTASNIRAKASLHDRRADQVETEV</sequence>
<evidence type="ECO:0000256" key="3">
    <source>
        <dbReference type="ARBA" id="ARBA00022737"/>
    </source>
</evidence>
<dbReference type="PROSITE" id="PS50004">
    <property type="entry name" value="C2"/>
    <property type="match status" value="2"/>
</dbReference>
<dbReference type="Pfam" id="PF25331">
    <property type="entry name" value="C2_Mug190_3rd"/>
    <property type="match status" value="1"/>
</dbReference>
<evidence type="ECO:0000259" key="8">
    <source>
        <dbReference type="PROSITE" id="PS50004"/>
    </source>
</evidence>
<dbReference type="InterPro" id="IPR000008">
    <property type="entry name" value="C2_dom"/>
</dbReference>
<dbReference type="SMART" id="SM00239">
    <property type="entry name" value="C2"/>
    <property type="match status" value="2"/>
</dbReference>
<proteinExistence type="predicted"/>
<feature type="domain" description="C2" evidence="8">
    <location>
        <begin position="554"/>
        <end position="698"/>
    </location>
</feature>
<feature type="compositionally biased region" description="Acidic residues" evidence="6">
    <location>
        <begin position="976"/>
        <end position="985"/>
    </location>
</feature>
<dbReference type="InterPro" id="IPR037765">
    <property type="entry name" value="C2B_Tricalbin"/>
</dbReference>
<evidence type="ECO:0000256" key="4">
    <source>
        <dbReference type="ARBA" id="ARBA00022824"/>
    </source>
</evidence>
<dbReference type="Pfam" id="PF00168">
    <property type="entry name" value="C2"/>
    <property type="match status" value="2"/>
</dbReference>
<keyword evidence="7" id="KW-0472">Membrane</keyword>
<dbReference type="CDD" id="cd04052">
    <property type="entry name" value="C2B_Tricalbin-like"/>
    <property type="match status" value="1"/>
</dbReference>
<dbReference type="InterPro" id="IPR057349">
    <property type="entry name" value="C2_Mug190_3rd"/>
</dbReference>
<protein>
    <recommendedName>
        <fullName evidence="8">C2 domain-containing protein</fullName>
    </recommendedName>
</protein>
<accession>A0A4T0M8Z2</accession>
<dbReference type="SUPFAM" id="SSF49562">
    <property type="entry name" value="C2 domain (Calcium/lipid-binding domain, CaLB)"/>
    <property type="match status" value="2"/>
</dbReference>
<feature type="transmembrane region" description="Helical" evidence="7">
    <location>
        <begin position="72"/>
        <end position="101"/>
    </location>
</feature>
<keyword evidence="5 7" id="KW-1133">Transmembrane helix</keyword>